<dbReference type="RefSeq" id="WP_076083363.1">
    <property type="nucleotide sequence ID" value="NZ_CP019070.1"/>
</dbReference>
<dbReference type="AlphaFoldDB" id="A0A1P8KJ46"/>
<dbReference type="STRING" id="1850254.LPB137_01370"/>
<dbReference type="OrthoDB" id="1115105at2"/>
<keyword evidence="3" id="KW-1185">Reference proteome</keyword>
<dbReference type="Pfam" id="PF12680">
    <property type="entry name" value="SnoaL_2"/>
    <property type="match status" value="1"/>
</dbReference>
<evidence type="ECO:0000259" key="1">
    <source>
        <dbReference type="Pfam" id="PF12680"/>
    </source>
</evidence>
<reference evidence="2 3" key="1">
    <citation type="submission" date="2017-01" db="EMBL/GenBank/DDBJ databases">
        <title>Genome sequencing of Arcobacter sp. LPB0137.</title>
        <authorList>
            <person name="Lee G.-W."/>
            <person name="Yi H."/>
        </authorList>
    </citation>
    <scope>NUCLEOTIDE SEQUENCE [LARGE SCALE GENOMIC DNA]</scope>
    <source>
        <strain evidence="2 3">LPB0137</strain>
    </source>
</reference>
<dbReference type="SUPFAM" id="SSF54427">
    <property type="entry name" value="NTF2-like"/>
    <property type="match status" value="1"/>
</dbReference>
<accession>A0A1P8KJ46</accession>
<gene>
    <name evidence="2" type="ORF">LPB137_01370</name>
</gene>
<name>A0A1P8KJ46_9BACT</name>
<sequence>MKTQDYALFFENITKETPIKEYENVFDINAKFKDPFNEVKGLDKIYDIFQDMYIKLDNPRFKVIEIVEQGDISYLRWIFEFNFKNDSLLNSFEGVSRVEFNENQKVISHVDYWDSSENLYEKIPILSFFIKLVKRKIKS</sequence>
<dbReference type="InterPro" id="IPR037401">
    <property type="entry name" value="SnoaL-like"/>
</dbReference>
<dbReference type="EMBL" id="CP019070">
    <property type="protein sequence ID" value="APW64580.1"/>
    <property type="molecule type" value="Genomic_DNA"/>
</dbReference>
<evidence type="ECO:0000313" key="2">
    <source>
        <dbReference type="EMBL" id="APW64580.1"/>
    </source>
</evidence>
<dbReference type="Gene3D" id="3.10.450.50">
    <property type="match status" value="1"/>
</dbReference>
<dbReference type="InterPro" id="IPR032710">
    <property type="entry name" value="NTF2-like_dom_sf"/>
</dbReference>
<dbReference type="Proteomes" id="UP000186074">
    <property type="component" value="Chromosome"/>
</dbReference>
<feature type="domain" description="SnoaL-like" evidence="1">
    <location>
        <begin position="20"/>
        <end position="109"/>
    </location>
</feature>
<protein>
    <recommendedName>
        <fullName evidence="1">SnoaL-like domain-containing protein</fullName>
    </recommendedName>
</protein>
<proteinExistence type="predicted"/>
<evidence type="ECO:0000313" key="3">
    <source>
        <dbReference type="Proteomes" id="UP000186074"/>
    </source>
</evidence>
<dbReference type="KEGG" id="alp:LPB137_01370"/>
<organism evidence="2 3">
    <name type="scientific">Poseidonibacter parvus</name>
    <dbReference type="NCBI Taxonomy" id="1850254"/>
    <lineage>
        <taxon>Bacteria</taxon>
        <taxon>Pseudomonadati</taxon>
        <taxon>Campylobacterota</taxon>
        <taxon>Epsilonproteobacteria</taxon>
        <taxon>Campylobacterales</taxon>
        <taxon>Arcobacteraceae</taxon>
        <taxon>Poseidonibacter</taxon>
    </lineage>
</organism>